<protein>
    <submittedName>
        <fullName evidence="2">Rab family GTPase</fullName>
    </submittedName>
</protein>
<reference evidence="2 3" key="2">
    <citation type="journal article" date="2024" name="Int. J. Syst. Evol. Microbiol.">
        <title>Promethearchaeum syntrophicum gen. nov., sp. nov., an anaerobic, obligately syntrophic archaeon, the first isolate of the lineage 'Asgard' archaea, and proposal of the new archaeal phylum Promethearchaeota phyl. nov. and kingdom Promethearchaeati regn. nov.</title>
        <authorList>
            <person name="Imachi H."/>
            <person name="Nobu M.K."/>
            <person name="Kato S."/>
            <person name="Takaki Y."/>
            <person name="Miyazaki M."/>
            <person name="Miyata M."/>
            <person name="Ogawara M."/>
            <person name="Saito Y."/>
            <person name="Sakai S."/>
            <person name="Tahara Y.O."/>
            <person name="Takano Y."/>
            <person name="Tasumi E."/>
            <person name="Uematsu K."/>
            <person name="Yoshimura T."/>
            <person name="Itoh T."/>
            <person name="Ohkuma M."/>
            <person name="Takai K."/>
        </authorList>
    </citation>
    <scope>NUCLEOTIDE SEQUENCE [LARGE SCALE GENOMIC DNA]</scope>
    <source>
        <strain evidence="2 3">MK-D1</strain>
    </source>
</reference>
<keyword evidence="3" id="KW-1185">Reference proteome</keyword>
<sequence>MADYVLKICLLGDGNVGKTSIVYRYIENRFSRDFKSTLGVNLLKKKVILTEGENAGKICSIQIWDLGGQNAYRKLRKLYLEGSQGALVVFDVTSQSSFDHLDDWIESLIEIRGDKVPMILIGNKIDLEANRVINEMQVQKYADKYNMPIKFTSAATGEKVETAFIELIQNIIETI</sequence>
<dbReference type="PRINTS" id="PR00449">
    <property type="entry name" value="RASTRNSFRMNG"/>
</dbReference>
<reference evidence="2 3" key="1">
    <citation type="journal article" date="2020" name="Nature">
        <title>Isolation of an archaeon at the prokaryote-eukaryote interface.</title>
        <authorList>
            <person name="Imachi H."/>
            <person name="Nobu M.K."/>
            <person name="Nakahara N."/>
            <person name="Morono Y."/>
            <person name="Ogawara M."/>
            <person name="Takaki Y."/>
            <person name="Takano Y."/>
            <person name="Uematsu K."/>
            <person name="Ikuta T."/>
            <person name="Ito M."/>
            <person name="Matsui Y."/>
            <person name="Miyazaki M."/>
            <person name="Murata K."/>
            <person name="Saito Y."/>
            <person name="Sakai S."/>
            <person name="Song C."/>
            <person name="Tasumi E."/>
            <person name="Yamanaka Y."/>
            <person name="Yamaguchi T."/>
            <person name="Kamagata Y."/>
            <person name="Tamaki H."/>
            <person name="Takai K."/>
        </authorList>
    </citation>
    <scope>NUCLEOTIDE SEQUENCE [LARGE SCALE GENOMIC DNA]</scope>
    <source>
        <strain evidence="2 3">MK-D1</strain>
    </source>
</reference>
<accession>A0A5B9DD52</accession>
<dbReference type="InterPro" id="IPR005225">
    <property type="entry name" value="Small_GTP-bd"/>
</dbReference>
<keyword evidence="1" id="KW-0547">Nucleotide-binding</keyword>
<gene>
    <name evidence="2" type="ORF">DSAG12_02513</name>
</gene>
<dbReference type="SMART" id="SM00174">
    <property type="entry name" value="RHO"/>
    <property type="match status" value="1"/>
</dbReference>
<dbReference type="PROSITE" id="PS51421">
    <property type="entry name" value="RAS"/>
    <property type="match status" value="1"/>
</dbReference>
<dbReference type="GeneID" id="41330497"/>
<dbReference type="OrthoDB" id="56314at2157"/>
<dbReference type="PROSITE" id="PS51417">
    <property type="entry name" value="ARF"/>
    <property type="match status" value="1"/>
</dbReference>
<dbReference type="GO" id="GO:0003924">
    <property type="term" value="F:GTPase activity"/>
    <property type="evidence" value="ECO:0007669"/>
    <property type="project" value="InterPro"/>
</dbReference>
<dbReference type="PROSITE" id="PS51419">
    <property type="entry name" value="RAB"/>
    <property type="match status" value="1"/>
</dbReference>
<dbReference type="Gene3D" id="3.40.50.300">
    <property type="entry name" value="P-loop containing nucleotide triphosphate hydrolases"/>
    <property type="match status" value="1"/>
</dbReference>
<dbReference type="GO" id="GO:0005525">
    <property type="term" value="F:GTP binding"/>
    <property type="evidence" value="ECO:0007669"/>
    <property type="project" value="InterPro"/>
</dbReference>
<dbReference type="SMART" id="SM00173">
    <property type="entry name" value="RAS"/>
    <property type="match status" value="1"/>
</dbReference>
<dbReference type="CDD" id="cd00154">
    <property type="entry name" value="Rab"/>
    <property type="match status" value="1"/>
</dbReference>
<dbReference type="InterPro" id="IPR001806">
    <property type="entry name" value="Small_GTPase"/>
</dbReference>
<dbReference type="Proteomes" id="UP000321408">
    <property type="component" value="Chromosome"/>
</dbReference>
<evidence type="ECO:0000313" key="3">
    <source>
        <dbReference type="Proteomes" id="UP000321408"/>
    </source>
</evidence>
<dbReference type="InterPro" id="IPR027417">
    <property type="entry name" value="P-loop_NTPase"/>
</dbReference>
<name>A0A5B9DD52_9ARCH</name>
<dbReference type="RefSeq" id="WP_147663611.1">
    <property type="nucleotide sequence ID" value="NZ_CP042905.2"/>
</dbReference>
<dbReference type="SUPFAM" id="SSF52540">
    <property type="entry name" value="P-loop containing nucleoside triphosphate hydrolases"/>
    <property type="match status" value="1"/>
</dbReference>
<dbReference type="Pfam" id="PF00071">
    <property type="entry name" value="Ras"/>
    <property type="match status" value="1"/>
</dbReference>
<dbReference type="EMBL" id="CP042905">
    <property type="protein sequence ID" value="QEE16683.1"/>
    <property type="molecule type" value="Genomic_DNA"/>
</dbReference>
<dbReference type="PANTHER" id="PTHR47978">
    <property type="match status" value="1"/>
</dbReference>
<dbReference type="FunFam" id="3.40.50.300:FF:001462">
    <property type="entry name" value="Small GTP-binding protein, putative"/>
    <property type="match status" value="1"/>
</dbReference>
<evidence type="ECO:0000256" key="1">
    <source>
        <dbReference type="ARBA" id="ARBA00022741"/>
    </source>
</evidence>
<dbReference type="NCBIfam" id="TIGR00231">
    <property type="entry name" value="small_GTP"/>
    <property type="match status" value="1"/>
</dbReference>
<organism evidence="2 3">
    <name type="scientific">Promethearchaeum syntrophicum</name>
    <dbReference type="NCBI Taxonomy" id="2594042"/>
    <lineage>
        <taxon>Archaea</taxon>
        <taxon>Promethearchaeati</taxon>
        <taxon>Promethearchaeota</taxon>
        <taxon>Promethearchaeia</taxon>
        <taxon>Promethearchaeales</taxon>
        <taxon>Promethearchaeaceae</taxon>
        <taxon>Promethearchaeum</taxon>
    </lineage>
</organism>
<evidence type="ECO:0000313" key="2">
    <source>
        <dbReference type="EMBL" id="QEE16683.1"/>
    </source>
</evidence>
<dbReference type="KEGG" id="psyt:DSAG12_02513"/>
<dbReference type="SMART" id="SM00175">
    <property type="entry name" value="RAB"/>
    <property type="match status" value="1"/>
</dbReference>
<dbReference type="AlphaFoldDB" id="A0A5B9DD52"/>
<proteinExistence type="predicted"/>